<protein>
    <submittedName>
        <fullName evidence="1">Uncharacterized protein</fullName>
    </submittedName>
</protein>
<dbReference type="EMBL" id="FNVE01000002">
    <property type="protein sequence ID" value="SEF82499.1"/>
    <property type="molecule type" value="Genomic_DNA"/>
</dbReference>
<sequence>MRTQPSNTCRVYLHPTAATSPATIAAIIKRTGLAIVIGGNRAGAALRPVQPVDDVGPWDGGSAA</sequence>
<evidence type="ECO:0000313" key="2">
    <source>
        <dbReference type="Proteomes" id="UP000243518"/>
    </source>
</evidence>
<evidence type="ECO:0000313" key="1">
    <source>
        <dbReference type="EMBL" id="SEF82499.1"/>
    </source>
</evidence>
<gene>
    <name evidence="1" type="ORF">SAMN05216586_10233</name>
</gene>
<organism evidence="1 2">
    <name type="scientific">Halopseudomonas aestusnigri</name>
    <dbReference type="NCBI Taxonomy" id="857252"/>
    <lineage>
        <taxon>Bacteria</taxon>
        <taxon>Pseudomonadati</taxon>
        <taxon>Pseudomonadota</taxon>
        <taxon>Gammaproteobacteria</taxon>
        <taxon>Pseudomonadales</taxon>
        <taxon>Pseudomonadaceae</taxon>
        <taxon>Halopseudomonas</taxon>
    </lineage>
</organism>
<accession>A0AAQ1G5V7</accession>
<comment type="caution">
    <text evidence="1">The sequence shown here is derived from an EMBL/GenBank/DDBJ whole genome shotgun (WGS) entry which is preliminary data.</text>
</comment>
<dbReference type="RefSeq" id="WP_088273974.1">
    <property type="nucleotide sequence ID" value="NZ_FNVE01000002.1"/>
</dbReference>
<dbReference type="Proteomes" id="UP000243518">
    <property type="component" value="Unassembled WGS sequence"/>
</dbReference>
<name>A0AAQ1G5V7_9GAMM</name>
<reference evidence="1 2" key="1">
    <citation type="submission" date="2016-10" db="EMBL/GenBank/DDBJ databases">
        <authorList>
            <person name="Varghese N."/>
            <person name="Submissions S."/>
        </authorList>
    </citation>
    <scope>NUCLEOTIDE SEQUENCE [LARGE SCALE GENOMIC DNA]</scope>
    <source>
        <strain evidence="1 2">CECT 8317</strain>
    </source>
</reference>
<proteinExistence type="predicted"/>
<dbReference type="AlphaFoldDB" id="A0AAQ1G5V7"/>
<keyword evidence="2" id="KW-1185">Reference proteome</keyword>